<name>X0XS23_9ZZZZ</name>
<proteinExistence type="predicted"/>
<protein>
    <submittedName>
        <fullName evidence="1">Uncharacterized protein</fullName>
    </submittedName>
</protein>
<organism evidence="1">
    <name type="scientific">marine sediment metagenome</name>
    <dbReference type="NCBI Taxonomy" id="412755"/>
    <lineage>
        <taxon>unclassified sequences</taxon>
        <taxon>metagenomes</taxon>
        <taxon>ecological metagenomes</taxon>
    </lineage>
</organism>
<dbReference type="EMBL" id="BARS01054147">
    <property type="protein sequence ID" value="GAG46040.1"/>
    <property type="molecule type" value="Genomic_DNA"/>
</dbReference>
<reference evidence="1" key="1">
    <citation type="journal article" date="2014" name="Front. Microbiol.">
        <title>High frequency of phylogenetically diverse reductive dehalogenase-homologous genes in deep subseafloor sedimentary metagenomes.</title>
        <authorList>
            <person name="Kawai M."/>
            <person name="Futagami T."/>
            <person name="Toyoda A."/>
            <person name="Takaki Y."/>
            <person name="Nishi S."/>
            <person name="Hori S."/>
            <person name="Arai W."/>
            <person name="Tsubouchi T."/>
            <person name="Morono Y."/>
            <person name="Uchiyama I."/>
            <person name="Ito T."/>
            <person name="Fujiyama A."/>
            <person name="Inagaki F."/>
            <person name="Takami H."/>
        </authorList>
    </citation>
    <scope>NUCLEOTIDE SEQUENCE</scope>
    <source>
        <strain evidence="1">Expedition CK06-06</strain>
    </source>
</reference>
<dbReference type="AlphaFoldDB" id="X0XS23"/>
<comment type="caution">
    <text evidence="1">The sequence shown here is derived from an EMBL/GenBank/DDBJ whole genome shotgun (WGS) entry which is preliminary data.</text>
</comment>
<gene>
    <name evidence="1" type="ORF">S01H1_80217</name>
</gene>
<evidence type="ECO:0000313" key="1">
    <source>
        <dbReference type="EMBL" id="GAG46040.1"/>
    </source>
</evidence>
<sequence length="35" mass="3988">SVNRENDSCTLLNFLNNILTKNNDIREIIGRGIRA</sequence>
<accession>X0XS23</accession>
<feature type="non-terminal residue" evidence="1">
    <location>
        <position position="1"/>
    </location>
</feature>